<protein>
    <recommendedName>
        <fullName evidence="4">succinate dehydrogenase</fullName>
        <ecNumber evidence="4">1.3.5.1</ecNumber>
    </recommendedName>
</protein>
<dbReference type="GO" id="GO:0008177">
    <property type="term" value="F:succinate dehydrogenase (quinone) activity"/>
    <property type="evidence" value="ECO:0007669"/>
    <property type="project" value="UniProtKB-EC"/>
</dbReference>
<keyword evidence="11" id="KW-0472">Membrane</keyword>
<keyword evidence="5" id="KW-0813">Transport</keyword>
<keyword evidence="10" id="KW-0560">Oxidoreductase</keyword>
<feature type="domain" description="Fumarate reductase/succinate dehydrogenase flavoprotein-like C-terminal" evidence="15">
    <location>
        <begin position="471"/>
        <end position="596"/>
    </location>
</feature>
<comment type="similarity">
    <text evidence="3">Belongs to the FAD-dependent oxidoreductase 2 family. FRD/SDH subfamily.</text>
</comment>
<keyword evidence="6" id="KW-1003">Cell membrane</keyword>
<dbReference type="GO" id="GO:0009055">
    <property type="term" value="F:electron transfer activity"/>
    <property type="evidence" value="ECO:0007669"/>
    <property type="project" value="TreeGrafter"/>
</dbReference>
<dbReference type="Gene3D" id="3.50.50.60">
    <property type="entry name" value="FAD/NAD(P)-binding domain"/>
    <property type="match status" value="1"/>
</dbReference>
<name>A0A068NQF5_FIMGI</name>
<dbReference type="eggNOG" id="COG1053">
    <property type="taxonomic scope" value="Bacteria"/>
</dbReference>
<dbReference type="Pfam" id="PF00890">
    <property type="entry name" value="FAD_binding_2"/>
    <property type="match status" value="1"/>
</dbReference>
<evidence type="ECO:0000256" key="5">
    <source>
        <dbReference type="ARBA" id="ARBA00022448"/>
    </source>
</evidence>
<comment type="subcellular location">
    <subcellularLocation>
        <location evidence="2">Cell membrane</location>
        <topology evidence="2">Peripheral membrane protein</topology>
        <orientation evidence="2">Cytoplasmic side</orientation>
    </subcellularLocation>
</comment>
<gene>
    <name evidence="16" type="ORF">OP10G_1612</name>
</gene>
<keyword evidence="9" id="KW-0249">Electron transport</keyword>
<dbReference type="Gene3D" id="3.90.700.10">
    <property type="entry name" value="Succinate dehydrogenase/fumarate reductase flavoprotein, catalytic domain"/>
    <property type="match status" value="1"/>
</dbReference>
<dbReference type="Gene3D" id="1.20.58.100">
    <property type="entry name" value="Fumarate reductase/succinate dehydrogenase flavoprotein-like, C-terminal domain"/>
    <property type="match status" value="1"/>
</dbReference>
<keyword evidence="7" id="KW-0285">Flavoprotein</keyword>
<dbReference type="InterPro" id="IPR011280">
    <property type="entry name" value="Succ_DH/Fum_Rdt_flav_su"/>
</dbReference>
<dbReference type="PANTHER" id="PTHR11632:SF53">
    <property type="entry name" value="SUCCINATE DEHYDROGENASE FLAVOPROTEIN SUBUNIT"/>
    <property type="match status" value="1"/>
</dbReference>
<dbReference type="HOGENOM" id="CLU_014312_7_1_0"/>
<dbReference type="NCBIfam" id="TIGR01811">
    <property type="entry name" value="sdhA_Bsu"/>
    <property type="match status" value="1"/>
</dbReference>
<dbReference type="SUPFAM" id="SSF46977">
    <property type="entry name" value="Succinate dehydrogenase/fumarate reductase flavoprotein C-terminal domain"/>
    <property type="match status" value="1"/>
</dbReference>
<dbReference type="GO" id="GO:0005886">
    <property type="term" value="C:plasma membrane"/>
    <property type="evidence" value="ECO:0007669"/>
    <property type="project" value="UniProtKB-SubCell"/>
</dbReference>
<comment type="catalytic activity">
    <reaction evidence="12">
        <text>a quinone + succinate = fumarate + a quinol</text>
        <dbReference type="Rhea" id="RHEA:40523"/>
        <dbReference type="ChEBI" id="CHEBI:24646"/>
        <dbReference type="ChEBI" id="CHEBI:29806"/>
        <dbReference type="ChEBI" id="CHEBI:30031"/>
        <dbReference type="ChEBI" id="CHEBI:132124"/>
        <dbReference type="EC" id="1.3.5.1"/>
    </reaction>
</comment>
<dbReference type="PROSITE" id="PS00504">
    <property type="entry name" value="FRD_SDH_FAD_BINDING"/>
    <property type="match status" value="1"/>
</dbReference>
<feature type="domain" description="FAD-dependent oxidoreductase 2 FAD-binding" evidence="14">
    <location>
        <begin position="1"/>
        <end position="409"/>
    </location>
</feature>
<dbReference type="InterPro" id="IPR003952">
    <property type="entry name" value="FRD_SDH_FAD_BS"/>
</dbReference>
<evidence type="ECO:0000313" key="16">
    <source>
        <dbReference type="EMBL" id="AIE84980.1"/>
    </source>
</evidence>
<dbReference type="GO" id="GO:0033765">
    <property type="term" value="F:steroid dehydrogenase activity, acting on the CH-CH group of donors"/>
    <property type="evidence" value="ECO:0007669"/>
    <property type="project" value="UniProtKB-ARBA"/>
</dbReference>
<organism evidence="16 17">
    <name type="scientific">Fimbriimonas ginsengisoli Gsoil 348</name>
    <dbReference type="NCBI Taxonomy" id="661478"/>
    <lineage>
        <taxon>Bacteria</taxon>
        <taxon>Bacillati</taxon>
        <taxon>Armatimonadota</taxon>
        <taxon>Fimbriimonadia</taxon>
        <taxon>Fimbriimonadales</taxon>
        <taxon>Fimbriimonadaceae</taxon>
        <taxon>Fimbriimonas</taxon>
    </lineage>
</organism>
<dbReference type="GO" id="GO:0050660">
    <property type="term" value="F:flavin adenine dinucleotide binding"/>
    <property type="evidence" value="ECO:0007669"/>
    <property type="project" value="TreeGrafter"/>
</dbReference>
<dbReference type="SUPFAM" id="SSF51905">
    <property type="entry name" value="FAD/NAD(P)-binding domain"/>
    <property type="match status" value="1"/>
</dbReference>
<evidence type="ECO:0000313" key="17">
    <source>
        <dbReference type="Proteomes" id="UP000027982"/>
    </source>
</evidence>
<evidence type="ECO:0000256" key="8">
    <source>
        <dbReference type="ARBA" id="ARBA00022827"/>
    </source>
</evidence>
<evidence type="ECO:0000256" key="2">
    <source>
        <dbReference type="ARBA" id="ARBA00004413"/>
    </source>
</evidence>
<dbReference type="InterPro" id="IPR037099">
    <property type="entry name" value="Fum_R/Succ_DH_flav-like_C_sf"/>
</dbReference>
<evidence type="ECO:0000256" key="9">
    <source>
        <dbReference type="ARBA" id="ARBA00022982"/>
    </source>
</evidence>
<dbReference type="GO" id="GO:0009061">
    <property type="term" value="P:anaerobic respiration"/>
    <property type="evidence" value="ECO:0007669"/>
    <property type="project" value="TreeGrafter"/>
</dbReference>
<sequence>MATMKLAEAGHKVKLFSLVPVKRSHSVCAQGGINGAVNLRGEGDSPYLHFEDTITGGDFLNHQPPVMRMAERAPAIIYLLDRMGVPFNRTSEGLLSFRRFGGTLKHRTAYAGATTGQQLLYALDEQVRRWESTGQVEKYEGWEFLGIVKDSNGACRGITAQNLRTMSIEAFACDAAVIATGGNGLIFGRSTNSIINTGAPVSICYQQGVHYGNPEMVQIHPTAIPGEDKCRLISESVRGEGGRVWVPRNPMDTRNAADIPEPDRWYVCEEMDPKYGNLLSRDIVSFIIYCVCRMGKGVRGQQQAYLDITQLHESRGGPYTREQINDKLEGVLEIYEKFMREDPIANPMRIYPAVHYTMGGLWVDYEMNGDGSWDVDSARNQMTNVPGLYAAGECEYQYHGANRLGANALLSCLVGGEIAAQGIQAYMQNLPLQGASEDASGSMLEDARKQRQAEYDHLKSSNGSENPYRLHAELAEVMWNNCGIWRVQKDLISAQAKLDELAARAHQCDMIDDSGWNNQAVPFARAVVNMIEQSKAIVGGAIARDESRGAHFKMDTPARDDTNWLRTTLADWTAGGPKFSYEPIDTRYIPPRARKYAVNQLSIVKKLMGDDFLSGFEAATGTK</sequence>
<reference evidence="16 17" key="1">
    <citation type="journal article" date="2014" name="PLoS ONE">
        <title>The first complete genome sequence of the class fimbriimonadia in the phylum armatimonadetes.</title>
        <authorList>
            <person name="Hu Z.Y."/>
            <person name="Wang Y.Z."/>
            <person name="Im W.T."/>
            <person name="Wang S.Y."/>
            <person name="Zhao G.P."/>
            <person name="Zheng H.J."/>
            <person name="Quan Z.X."/>
        </authorList>
    </citation>
    <scope>NUCLEOTIDE SEQUENCE [LARGE SCALE GENOMIC DNA]</scope>
    <source>
        <strain evidence="16">Gsoil 348</strain>
    </source>
</reference>
<evidence type="ECO:0000256" key="4">
    <source>
        <dbReference type="ARBA" id="ARBA00012792"/>
    </source>
</evidence>
<evidence type="ECO:0000256" key="13">
    <source>
        <dbReference type="PIRSR" id="PIRSR630664-50"/>
    </source>
</evidence>
<evidence type="ECO:0000256" key="10">
    <source>
        <dbReference type="ARBA" id="ARBA00023002"/>
    </source>
</evidence>
<accession>A0A068NQF5</accession>
<dbReference type="InterPro" id="IPR027477">
    <property type="entry name" value="Succ_DH/fumarate_Rdtase_cat_sf"/>
</dbReference>
<dbReference type="Gene3D" id="3.10.20.820">
    <property type="match status" value="1"/>
</dbReference>
<dbReference type="PANTHER" id="PTHR11632">
    <property type="entry name" value="SUCCINATE DEHYDROGENASE 2 FLAVOPROTEIN SUBUNIT"/>
    <property type="match status" value="1"/>
</dbReference>
<feature type="active site" description="Proton acceptor" evidence="13">
    <location>
        <position position="281"/>
    </location>
</feature>
<dbReference type="KEGG" id="fgi:OP10G_1612"/>
<comment type="cofactor">
    <cofactor evidence="1">
        <name>FAD</name>
        <dbReference type="ChEBI" id="CHEBI:57692"/>
    </cofactor>
</comment>
<evidence type="ECO:0000256" key="11">
    <source>
        <dbReference type="ARBA" id="ARBA00023136"/>
    </source>
</evidence>
<dbReference type="InterPro" id="IPR030664">
    <property type="entry name" value="SdhA/FrdA/AprA"/>
</dbReference>
<dbReference type="InterPro" id="IPR015939">
    <property type="entry name" value="Fum_Rdtase/Succ_DH_flav-like_C"/>
</dbReference>
<evidence type="ECO:0000256" key="6">
    <source>
        <dbReference type="ARBA" id="ARBA00022475"/>
    </source>
</evidence>
<dbReference type="SUPFAM" id="SSF56425">
    <property type="entry name" value="Succinate dehydrogenase/fumarate reductase flavoprotein, catalytic domain"/>
    <property type="match status" value="1"/>
</dbReference>
<evidence type="ECO:0000259" key="14">
    <source>
        <dbReference type="Pfam" id="PF00890"/>
    </source>
</evidence>
<evidence type="ECO:0000256" key="12">
    <source>
        <dbReference type="ARBA" id="ARBA00049220"/>
    </source>
</evidence>
<dbReference type="Pfam" id="PF02910">
    <property type="entry name" value="Succ_DH_flav_C"/>
    <property type="match status" value="1"/>
</dbReference>
<keyword evidence="17" id="KW-1185">Reference proteome</keyword>
<evidence type="ECO:0000256" key="1">
    <source>
        <dbReference type="ARBA" id="ARBA00001974"/>
    </source>
</evidence>
<evidence type="ECO:0000259" key="15">
    <source>
        <dbReference type="Pfam" id="PF02910"/>
    </source>
</evidence>
<evidence type="ECO:0000256" key="7">
    <source>
        <dbReference type="ARBA" id="ARBA00022630"/>
    </source>
</evidence>
<keyword evidence="8" id="KW-0274">FAD</keyword>
<dbReference type="Proteomes" id="UP000027982">
    <property type="component" value="Chromosome"/>
</dbReference>
<dbReference type="FunFam" id="3.50.50.60:FF:000009">
    <property type="entry name" value="Succinate dehydrogenase flavoprotein subunit"/>
    <property type="match status" value="1"/>
</dbReference>
<proteinExistence type="inferred from homology"/>
<dbReference type="STRING" id="661478.OP10G_1612"/>
<dbReference type="InterPro" id="IPR003953">
    <property type="entry name" value="FAD-dep_OxRdtase_2_FAD-bd"/>
</dbReference>
<dbReference type="InterPro" id="IPR036188">
    <property type="entry name" value="FAD/NAD-bd_sf"/>
</dbReference>
<evidence type="ECO:0000256" key="3">
    <source>
        <dbReference type="ARBA" id="ARBA00008040"/>
    </source>
</evidence>
<dbReference type="EC" id="1.3.5.1" evidence="4"/>
<dbReference type="EMBL" id="CP007139">
    <property type="protein sequence ID" value="AIE84980.1"/>
    <property type="molecule type" value="Genomic_DNA"/>
</dbReference>
<dbReference type="AlphaFoldDB" id="A0A068NQF5"/>